<keyword evidence="7" id="KW-1185">Reference proteome</keyword>
<evidence type="ECO:0000313" key="8">
    <source>
        <dbReference type="WBParaSite" id="PSAMB.scaffold422size51877.g5590.t1"/>
    </source>
</evidence>
<protein>
    <recommendedName>
        <fullName evidence="6">Golgi apparatus membrane protein TVP23 homolog</fullName>
    </recommendedName>
</protein>
<reference evidence="8 9" key="1">
    <citation type="submission" date="2022-11" db="UniProtKB">
        <authorList>
            <consortium name="WormBaseParasite"/>
        </authorList>
    </citation>
    <scope>IDENTIFICATION</scope>
</reference>
<organism evidence="7 8">
    <name type="scientific">Plectus sambesii</name>
    <dbReference type="NCBI Taxonomy" id="2011161"/>
    <lineage>
        <taxon>Eukaryota</taxon>
        <taxon>Metazoa</taxon>
        <taxon>Ecdysozoa</taxon>
        <taxon>Nematoda</taxon>
        <taxon>Chromadorea</taxon>
        <taxon>Plectida</taxon>
        <taxon>Plectina</taxon>
        <taxon>Plectoidea</taxon>
        <taxon>Plectidae</taxon>
        <taxon>Plectus</taxon>
    </lineage>
</organism>
<dbReference type="WBParaSite" id="PSAMB.scaffold7036size8362.g29600.t1">
    <property type="protein sequence ID" value="PSAMB.scaffold7036size8362.g29600.t1"/>
    <property type="gene ID" value="PSAMB.scaffold7036size8362.g29600"/>
</dbReference>
<sequence>MAANFDASMSFGEEHAPPRLFKNPLVVGSHLVFRSAAIMTYMFSFTITDSFIIQFLTIIFLLSIDFWTVKNVTGRLLVGMRWWNFVDNDGNNHWKFETRQDQSKIHPMEARVFWLALVLCPLIWAALIFMAFFTLKWEYMVIPIMGTCMSGANLYGYLCCKWSSRQDLTNYLSKTFLYNMMTRAGSYANQTTA</sequence>
<comment type="similarity">
    <text evidence="2 6">Belongs to the TVP23 family.</text>
</comment>
<dbReference type="GO" id="GO:0016192">
    <property type="term" value="P:vesicle-mediated transport"/>
    <property type="evidence" value="ECO:0007669"/>
    <property type="project" value="TreeGrafter"/>
</dbReference>
<evidence type="ECO:0000256" key="3">
    <source>
        <dbReference type="ARBA" id="ARBA00022692"/>
    </source>
</evidence>
<dbReference type="Pfam" id="PF05832">
    <property type="entry name" value="DUF846"/>
    <property type="match status" value="1"/>
</dbReference>
<proteinExistence type="inferred from homology"/>
<dbReference type="PANTHER" id="PTHR13019">
    <property type="entry name" value="GOLGI APPARATUS MEMBRANE PROTEIN TVP23"/>
    <property type="match status" value="1"/>
</dbReference>
<keyword evidence="3 6" id="KW-0812">Transmembrane</keyword>
<feature type="transmembrane region" description="Helical" evidence="6">
    <location>
        <begin position="139"/>
        <end position="158"/>
    </location>
</feature>
<feature type="transmembrane region" description="Helical" evidence="6">
    <location>
        <begin position="51"/>
        <end position="69"/>
    </location>
</feature>
<dbReference type="InterPro" id="IPR008564">
    <property type="entry name" value="TVP23-like"/>
</dbReference>
<comment type="subcellular location">
    <subcellularLocation>
        <location evidence="1 6">Membrane</location>
        <topology evidence="1 6">Multi-pass membrane protein</topology>
    </subcellularLocation>
</comment>
<evidence type="ECO:0000313" key="9">
    <source>
        <dbReference type="WBParaSite" id="PSAMB.scaffold7036size8362.g29600.t1"/>
    </source>
</evidence>
<keyword evidence="5 6" id="KW-0472">Membrane</keyword>
<feature type="transmembrane region" description="Helical" evidence="6">
    <location>
        <begin position="112"/>
        <end position="133"/>
    </location>
</feature>
<dbReference type="WBParaSite" id="PSAMB.scaffold422size51877.g5590.t1">
    <property type="protein sequence ID" value="PSAMB.scaffold422size51877.g5590.t1"/>
    <property type="gene ID" value="PSAMB.scaffold422size51877.g5590"/>
</dbReference>
<evidence type="ECO:0000256" key="1">
    <source>
        <dbReference type="ARBA" id="ARBA00004141"/>
    </source>
</evidence>
<evidence type="ECO:0000256" key="4">
    <source>
        <dbReference type="ARBA" id="ARBA00022989"/>
    </source>
</evidence>
<evidence type="ECO:0000256" key="5">
    <source>
        <dbReference type="ARBA" id="ARBA00023136"/>
    </source>
</evidence>
<evidence type="ECO:0000256" key="6">
    <source>
        <dbReference type="RuleBase" id="RU361206"/>
    </source>
</evidence>
<keyword evidence="4 6" id="KW-1133">Transmembrane helix</keyword>
<dbReference type="Proteomes" id="UP000887566">
    <property type="component" value="Unplaced"/>
</dbReference>
<dbReference type="GO" id="GO:0000139">
    <property type="term" value="C:Golgi membrane"/>
    <property type="evidence" value="ECO:0007669"/>
    <property type="project" value="TreeGrafter"/>
</dbReference>
<name>A0A914WHA2_9BILA</name>
<evidence type="ECO:0000256" key="2">
    <source>
        <dbReference type="ARBA" id="ARBA00005467"/>
    </source>
</evidence>
<accession>A0A914WHA2</accession>
<evidence type="ECO:0000313" key="7">
    <source>
        <dbReference type="Proteomes" id="UP000887566"/>
    </source>
</evidence>
<dbReference type="AlphaFoldDB" id="A0A914WHA2"/>
<dbReference type="PANTHER" id="PTHR13019:SF25">
    <property type="entry name" value="GOLGI APPARATUS MEMBRANE PROTEIN TVP23 HOMOLOG"/>
    <property type="match status" value="1"/>
</dbReference>
<dbReference type="GO" id="GO:0009306">
    <property type="term" value="P:protein secretion"/>
    <property type="evidence" value="ECO:0007669"/>
    <property type="project" value="TreeGrafter"/>
</dbReference>